<evidence type="ECO:0000313" key="2">
    <source>
        <dbReference type="Proteomes" id="UP001370490"/>
    </source>
</evidence>
<organism evidence="1 2">
    <name type="scientific">Dillenia turbinata</name>
    <dbReference type="NCBI Taxonomy" id="194707"/>
    <lineage>
        <taxon>Eukaryota</taxon>
        <taxon>Viridiplantae</taxon>
        <taxon>Streptophyta</taxon>
        <taxon>Embryophyta</taxon>
        <taxon>Tracheophyta</taxon>
        <taxon>Spermatophyta</taxon>
        <taxon>Magnoliopsida</taxon>
        <taxon>eudicotyledons</taxon>
        <taxon>Gunneridae</taxon>
        <taxon>Pentapetalae</taxon>
        <taxon>Dilleniales</taxon>
        <taxon>Dilleniaceae</taxon>
        <taxon>Dillenia</taxon>
    </lineage>
</organism>
<dbReference type="Proteomes" id="UP001370490">
    <property type="component" value="Unassembled WGS sequence"/>
</dbReference>
<protein>
    <submittedName>
        <fullName evidence="1">Uncharacterized protein</fullName>
    </submittedName>
</protein>
<keyword evidence="2" id="KW-1185">Reference proteome</keyword>
<dbReference type="AlphaFoldDB" id="A0AAN8ZBZ8"/>
<feature type="non-terminal residue" evidence="1">
    <location>
        <position position="61"/>
    </location>
</feature>
<name>A0AAN8ZBZ8_9MAGN</name>
<reference evidence="1 2" key="1">
    <citation type="submission" date="2023-12" db="EMBL/GenBank/DDBJ databases">
        <title>A high-quality genome assembly for Dillenia turbinata (Dilleniales).</title>
        <authorList>
            <person name="Chanderbali A."/>
        </authorList>
    </citation>
    <scope>NUCLEOTIDE SEQUENCE [LARGE SCALE GENOMIC DNA]</scope>
    <source>
        <strain evidence="1">LSX21</strain>
        <tissue evidence="1">Leaf</tissue>
    </source>
</reference>
<evidence type="ECO:0000313" key="1">
    <source>
        <dbReference type="EMBL" id="KAK6932566.1"/>
    </source>
</evidence>
<sequence length="61" mass="7322">MKFELLKEVVPRKDVPLCGLHWVDRRRREITMFEGGDPGNRENYTNDLFRRMNLTSSDPRE</sequence>
<gene>
    <name evidence="1" type="ORF">RJ641_002190</name>
</gene>
<proteinExistence type="predicted"/>
<accession>A0AAN8ZBZ8</accession>
<comment type="caution">
    <text evidence="1">The sequence shown here is derived from an EMBL/GenBank/DDBJ whole genome shotgun (WGS) entry which is preliminary data.</text>
</comment>
<dbReference type="EMBL" id="JBAMMX010000010">
    <property type="protein sequence ID" value="KAK6932566.1"/>
    <property type="molecule type" value="Genomic_DNA"/>
</dbReference>